<dbReference type="GO" id="GO:0008726">
    <property type="term" value="F:alkanesulfonate monooxygenase activity"/>
    <property type="evidence" value="ECO:0007669"/>
    <property type="project" value="TreeGrafter"/>
</dbReference>
<evidence type="ECO:0000313" key="8">
    <source>
        <dbReference type="Proteomes" id="UP000295270"/>
    </source>
</evidence>
<evidence type="ECO:0000256" key="4">
    <source>
        <dbReference type="ARBA" id="ARBA00023033"/>
    </source>
</evidence>
<dbReference type="GO" id="GO:0046306">
    <property type="term" value="P:alkanesulfonate catabolic process"/>
    <property type="evidence" value="ECO:0007669"/>
    <property type="project" value="TreeGrafter"/>
</dbReference>
<keyword evidence="1" id="KW-0285">Flavoprotein</keyword>
<gene>
    <name evidence="7" type="ORF">D0809_16170</name>
    <name evidence="6" type="ORF">EV142_106316</name>
</gene>
<name>A0A4Y7U954_9FLAO</name>
<evidence type="ECO:0000256" key="2">
    <source>
        <dbReference type="ARBA" id="ARBA00022643"/>
    </source>
</evidence>
<evidence type="ECO:0000259" key="5">
    <source>
        <dbReference type="Pfam" id="PF00296"/>
    </source>
</evidence>
<reference evidence="7 9" key="2">
    <citation type="journal article" date="2018" name="Syst. Appl. Microbiol.">
        <title>Flavobacterium circumlabens sp. nov. and Flavobacterium cupreum sp. nov., two psychrotrophic species isolated from Antarctic environmental samples.</title>
        <authorList>
            <person name="Kralova S."/>
            <person name="Busse H.J."/>
            <person name="Svec P."/>
            <person name="Maslanova I."/>
            <person name="Stankova E."/>
            <person name="Bartak M."/>
            <person name="Sedlacek I."/>
        </authorList>
    </citation>
    <scope>NUCLEOTIDE SEQUENCE [LARGE SCALE GENOMIC DNA]</scope>
    <source>
        <strain evidence="7 9">CCM 8828</strain>
    </source>
</reference>
<dbReference type="RefSeq" id="WP_132036908.1">
    <property type="nucleotide sequence ID" value="NZ_QWDN01000006.1"/>
</dbReference>
<dbReference type="InterPro" id="IPR011251">
    <property type="entry name" value="Luciferase-like_dom"/>
</dbReference>
<reference evidence="6" key="3">
    <citation type="submission" date="2019-03" db="EMBL/GenBank/DDBJ databases">
        <authorList>
            <person name="Whitman W."/>
            <person name="Huntemann M."/>
            <person name="Clum A."/>
            <person name="Pillay M."/>
            <person name="Palaniappan K."/>
            <person name="Varghese N."/>
            <person name="Mikhailova N."/>
            <person name="Stamatis D."/>
            <person name="Reddy T."/>
            <person name="Daum C."/>
            <person name="Shapiro N."/>
            <person name="Ivanova N."/>
            <person name="Kyrpides N."/>
            <person name="Woyke T."/>
        </authorList>
    </citation>
    <scope>NUCLEOTIDE SEQUENCE</scope>
    <source>
        <strain evidence="6">P5626</strain>
    </source>
</reference>
<dbReference type="EMBL" id="SLWA01000006">
    <property type="protein sequence ID" value="TCN55624.1"/>
    <property type="molecule type" value="Genomic_DNA"/>
</dbReference>
<protein>
    <submittedName>
        <fullName evidence="7">LLM class oxidoreductase</fullName>
    </submittedName>
    <submittedName>
        <fullName evidence="6">Luciferase-type oxidoreductase</fullName>
    </submittedName>
</protein>
<dbReference type="InterPro" id="IPR036661">
    <property type="entry name" value="Luciferase-like_sf"/>
</dbReference>
<proteinExistence type="predicted"/>
<sequence>MENREKNNIQSALKMHKGYSQVFQPNKLTFGFIAPIAGYPNGPIPNMSIFEKVVRQADESGIDAIWLRDVPFLDPAFGDAGQVYDPMVYGGLLAGMTKRIAIGTAGIVLPLRDPIIVAKQAATLDQLSGGRFILGLSSGDRQGEYPAFGSNFENRAERYREARGIIRSLTEESFPSYTSEYYGNLNGSLDLIPKPLVNHIPTIAIGRAGQTVEWIGENMDGWIWHGEPARHISLRMKHWNEANNGIYKPYGYAHFFDLSENPEDPLTFGPNYLGGGRKALIDFWNQQQKGGLSHAVLNPKPTLRPAHEMIQEFGEYIVPQFR</sequence>
<dbReference type="AlphaFoldDB" id="A0A4Y7U954"/>
<dbReference type="Proteomes" id="UP000298340">
    <property type="component" value="Unassembled WGS sequence"/>
</dbReference>
<dbReference type="InterPro" id="IPR050172">
    <property type="entry name" value="SsuD_RutA_monooxygenase"/>
</dbReference>
<dbReference type="EMBL" id="QWDN01000006">
    <property type="protein sequence ID" value="TEB42976.1"/>
    <property type="molecule type" value="Genomic_DNA"/>
</dbReference>
<dbReference type="InterPro" id="IPR020020">
    <property type="entry name" value="Luciferase-type_oxidoreductase"/>
</dbReference>
<evidence type="ECO:0000256" key="3">
    <source>
        <dbReference type="ARBA" id="ARBA00023002"/>
    </source>
</evidence>
<dbReference type="Gene3D" id="3.20.20.30">
    <property type="entry name" value="Luciferase-like domain"/>
    <property type="match status" value="1"/>
</dbReference>
<accession>A0A4Y7U954</accession>
<comment type="caution">
    <text evidence="7">The sequence shown here is derived from an EMBL/GenBank/DDBJ whole genome shotgun (WGS) entry which is preliminary data.</text>
</comment>
<keyword evidence="3" id="KW-0560">Oxidoreductase</keyword>
<dbReference type="SUPFAM" id="SSF51679">
    <property type="entry name" value="Bacterial luciferase-like"/>
    <property type="match status" value="1"/>
</dbReference>
<dbReference type="Pfam" id="PF00296">
    <property type="entry name" value="Bac_luciferase"/>
    <property type="match status" value="1"/>
</dbReference>
<dbReference type="NCBIfam" id="TIGR03571">
    <property type="entry name" value="lucif_BA3436"/>
    <property type="match status" value="1"/>
</dbReference>
<dbReference type="PANTHER" id="PTHR42847:SF4">
    <property type="entry name" value="ALKANESULFONATE MONOOXYGENASE-RELATED"/>
    <property type="match status" value="1"/>
</dbReference>
<keyword evidence="2" id="KW-0288">FMN</keyword>
<organism evidence="7 9">
    <name type="scientific">Flavobacterium circumlabens</name>
    <dbReference type="NCBI Taxonomy" id="2133765"/>
    <lineage>
        <taxon>Bacteria</taxon>
        <taxon>Pseudomonadati</taxon>
        <taxon>Bacteroidota</taxon>
        <taxon>Flavobacteriia</taxon>
        <taxon>Flavobacteriales</taxon>
        <taxon>Flavobacteriaceae</taxon>
        <taxon>Flavobacterium</taxon>
    </lineage>
</organism>
<feature type="domain" description="Luciferase-like" evidence="5">
    <location>
        <begin position="49"/>
        <end position="242"/>
    </location>
</feature>
<evidence type="ECO:0000256" key="1">
    <source>
        <dbReference type="ARBA" id="ARBA00022630"/>
    </source>
</evidence>
<evidence type="ECO:0000313" key="6">
    <source>
        <dbReference type="EMBL" id="TCN55624.1"/>
    </source>
</evidence>
<keyword evidence="8" id="KW-1185">Reference proteome</keyword>
<evidence type="ECO:0000313" key="9">
    <source>
        <dbReference type="Proteomes" id="UP000298340"/>
    </source>
</evidence>
<dbReference type="OrthoDB" id="7239898at2"/>
<dbReference type="PANTHER" id="PTHR42847">
    <property type="entry name" value="ALKANESULFONATE MONOOXYGENASE"/>
    <property type="match status" value="1"/>
</dbReference>
<reference evidence="6 8" key="1">
    <citation type="journal article" date="2015" name="Stand. Genomic Sci.">
        <title>Genomic Encyclopedia of Bacterial and Archaeal Type Strains, Phase III: the genomes of soil and plant-associated and newly described type strains.</title>
        <authorList>
            <person name="Whitman W.B."/>
            <person name="Woyke T."/>
            <person name="Klenk H.P."/>
            <person name="Zhou Y."/>
            <person name="Lilburn T.G."/>
            <person name="Beck B.J."/>
            <person name="De Vos P."/>
            <person name="Vandamme P."/>
            <person name="Eisen J.A."/>
            <person name="Garrity G."/>
            <person name="Hugenholtz P."/>
            <person name="Kyrpides N.C."/>
        </authorList>
    </citation>
    <scope>NUCLEOTIDE SEQUENCE [LARGE SCALE GENOMIC DNA]</scope>
    <source>
        <strain evidence="6 8">P5626</strain>
    </source>
</reference>
<dbReference type="Proteomes" id="UP000295270">
    <property type="component" value="Unassembled WGS sequence"/>
</dbReference>
<keyword evidence="4" id="KW-0503">Monooxygenase</keyword>
<evidence type="ECO:0000313" key="7">
    <source>
        <dbReference type="EMBL" id="TEB42976.1"/>
    </source>
</evidence>